<evidence type="ECO:0000256" key="3">
    <source>
        <dbReference type="ARBA" id="ARBA00022448"/>
    </source>
</evidence>
<keyword evidence="15" id="KW-1185">Reference proteome</keyword>
<feature type="transmembrane region" description="Helical" evidence="11">
    <location>
        <begin position="185"/>
        <end position="208"/>
    </location>
</feature>
<feature type="transmembrane region" description="Helical" evidence="11">
    <location>
        <begin position="818"/>
        <end position="840"/>
    </location>
</feature>
<keyword evidence="8 11" id="KW-1133">Transmembrane helix</keyword>
<dbReference type="InterPro" id="IPR003593">
    <property type="entry name" value="AAA+_ATPase"/>
</dbReference>
<reference evidence="14 15" key="1">
    <citation type="journal article" date="2024" name="G3 (Bethesda)">
        <title>Genome assembly of Hibiscus sabdariffa L. provides insights into metabolisms of medicinal natural products.</title>
        <authorList>
            <person name="Kim T."/>
        </authorList>
    </citation>
    <scope>NUCLEOTIDE SEQUENCE [LARGE SCALE GENOMIC DNA]</scope>
    <source>
        <strain evidence="14">TK-2024</strain>
        <tissue evidence="14">Old leaves</tissue>
    </source>
</reference>
<evidence type="ECO:0000256" key="5">
    <source>
        <dbReference type="ARBA" id="ARBA00022737"/>
    </source>
</evidence>
<proteinExistence type="inferred from homology"/>
<dbReference type="Pfam" id="PF00071">
    <property type="entry name" value="Ras"/>
    <property type="match status" value="1"/>
</dbReference>
<accession>A0ABR2NWH7</accession>
<dbReference type="SUPFAM" id="SSF90123">
    <property type="entry name" value="ABC transporter transmembrane region"/>
    <property type="match status" value="2"/>
</dbReference>
<name>A0ABR2NWH7_9ROSI</name>
<feature type="transmembrane region" description="Helical" evidence="11">
    <location>
        <begin position="1003"/>
        <end position="1025"/>
    </location>
</feature>
<dbReference type="CDD" id="cd18578">
    <property type="entry name" value="ABC_6TM_Pgp_ABCB1_D2_like"/>
    <property type="match status" value="1"/>
</dbReference>
<dbReference type="InterPro" id="IPR017871">
    <property type="entry name" value="ABC_transporter-like_CS"/>
</dbReference>
<dbReference type="InterPro" id="IPR003439">
    <property type="entry name" value="ABC_transporter-like_ATP-bd"/>
</dbReference>
<evidence type="ECO:0000256" key="9">
    <source>
        <dbReference type="ARBA" id="ARBA00023136"/>
    </source>
</evidence>
<dbReference type="CDD" id="cd18577">
    <property type="entry name" value="ABC_6TM_Pgp_ABCB1_D1_like"/>
    <property type="match status" value="1"/>
</dbReference>
<dbReference type="PROSITE" id="PS50929">
    <property type="entry name" value="ABC_TM1F"/>
    <property type="match status" value="2"/>
</dbReference>
<keyword evidence="6" id="KW-0547">Nucleotide-binding</keyword>
<feature type="transmembrane region" description="Helical" evidence="11">
    <location>
        <begin position="292"/>
        <end position="311"/>
    </location>
</feature>
<dbReference type="InterPro" id="IPR027417">
    <property type="entry name" value="P-loop_NTPase"/>
</dbReference>
<dbReference type="PANTHER" id="PTHR43394">
    <property type="entry name" value="ATP-DEPENDENT PERMEASE MDL1, MITOCHONDRIAL"/>
    <property type="match status" value="1"/>
</dbReference>
<evidence type="ECO:0000313" key="14">
    <source>
        <dbReference type="EMBL" id="KAK8980433.1"/>
    </source>
</evidence>
<feature type="transmembrane region" description="Helical" evidence="11">
    <location>
        <begin position="368"/>
        <end position="389"/>
    </location>
</feature>
<evidence type="ECO:0000256" key="7">
    <source>
        <dbReference type="ARBA" id="ARBA00022840"/>
    </source>
</evidence>
<dbReference type="InterPro" id="IPR011527">
    <property type="entry name" value="ABC1_TM_dom"/>
</dbReference>
<dbReference type="InterPro" id="IPR036640">
    <property type="entry name" value="ABC1_TM_sf"/>
</dbReference>
<dbReference type="PROSITE" id="PS50893">
    <property type="entry name" value="ABC_TRANSPORTER_2"/>
    <property type="match status" value="2"/>
</dbReference>
<gene>
    <name evidence="14" type="ORF">V6N11_028994</name>
</gene>
<dbReference type="NCBIfam" id="TIGR00231">
    <property type="entry name" value="small_GTP"/>
    <property type="match status" value="1"/>
</dbReference>
<feature type="domain" description="ABC transmembrane type-1" evidence="13">
    <location>
        <begin position="776"/>
        <end position="1063"/>
    </location>
</feature>
<feature type="domain" description="ABC transporter" evidence="12">
    <location>
        <begin position="464"/>
        <end position="699"/>
    </location>
</feature>
<evidence type="ECO:0000259" key="12">
    <source>
        <dbReference type="PROSITE" id="PS50893"/>
    </source>
</evidence>
<sequence length="1568" mass="171618">MPFVMLFSVEAYVNYRLAGQHNQALILVKKPSCLLANYVNFTFKEVGKHLPSLPSTPAQELHDAIPFLLHFLLLSLLIKSKTFAGVFQAKPDPHCEMEEIELSDHNSVPKTEQLSNSTRRKPVSFFGLFSAADKLDCILMLFGSLGACIHGAALPVFFVLFGRMIDSLGHMSSDPHKLSARVSEHALYLVYLGLVVFASAWIGVAFWMQTGERQTARLRLKYLQSVLRKDISFFDTEARDSNILFHISSDAILVQDAIGDKTGHAFRYLSQFVVGFAIGFTSIWQLTLLTLAVVPLIAIAGGAYTIIMSTLSEKGEAAYAEAGKIAEEVISQIRTVYAFVGEEKAVKAYSNSLTNALKMGKRSGLAKGVGVGFTYGLLFCAWALLLWYAGILVRHGKTNGGKAFTTIINVIFSGFALGQAAPNLAAIAKGQAAAANIFNMIETDSKPSGQSDGETILPEVVGKIEFHEVCFAYPSRPHTVFENLSFSIDAGKTFAVVGPSGSGKSTIISMVQRFYDPNSGKILLDGYDLKNLQLKWLREQMGLVCQEPALFDTTIANNILLGKEDADMDQVILAAKTANAHSFIEELPDSYNTQVGEGGTQLSGGQKQRIAIARAVLRNPKILLLDEATSALDAESELIVQQALDKIVSNRSTIIVAHRLSTIRDVDTIIVLKNGQVVESGSHMDLMSKDGEYTALVSLQVSENTANSSSICHSDASVSSSFRQHQDTQNVGQDSTSVTAMGLEQSYQNSSQQRSAPNPSIWELLKLNAPEWPYALLGSVGATLAGMEAPLFAFGITHVLTAFYSPDDLQIKKEIERVALIFVGLAILTIPIYMLQHYFYTLMGEHLTARVRLSMFSAILSNEVGWFDLDENNTGSLTAALAADATLVRSALADRLSTIVQNVALTVTAFVIAFTLSWRIASVIIASFPLLIGASITEQLFLKGFGGNYSHTYSRATAVAREAIVNIRTVAAFGVEDRISIKFASELHQPNKQAFLRGHISGFGYGVSQLFAFCSYGLGLWYASVLIKQNKSNFGDIMKSFMVLIITALAVAETLALTPDIVKGSQALGSVFGILHRKTSIEPNDSTSKVVSEIRGDIEFRNVSFKYPMRPDVTIFEDLNLKTSAGKSLAVVGQSGSGKSTVIALIMRFYDPVSGAVLIDGYDIKTLNLRSLRLRMSLVQQEPALFSTTVYENIKYGKEDASEIEILRAARAANAHRFISQMPEGYQTNVGDRGVQLSGGQKQRVAIARAILKNPTILLLDEATSALDTESEKLVQEALDNLMEGRTTIIVAHRLSTIRNSDSIAVLEQGKVVEIGSHEQLTRKADSVYKQLDYVPTVFDNFSANVVVDGSTVNIGLWDTAGQEDYNRLRPLSYRGADVFILAFSLISKASYENVAKKWIPELKHYAPGIPVVLVGTKLDLREDEQFLMDHPNAIPISTAQGDELKKQIGSSAYIECSSKTQQNVKAVFDAAIKVVLQPPKNKQKSNGGMLCSVHPPPKNDQRNTINTVSHLASQVNASGQSFSITSKWLHFRKIEIADLESRFQYEHRGSLEQLRGLPQKNKKKYWS</sequence>
<comment type="caution">
    <text evidence="14">The sequence shown here is derived from an EMBL/GenBank/DDBJ whole genome shotgun (WGS) entry which is preliminary data.</text>
</comment>
<dbReference type="Proteomes" id="UP001396334">
    <property type="component" value="Unassembled WGS sequence"/>
</dbReference>
<comment type="subcellular location">
    <subcellularLocation>
        <location evidence="1">Membrane</location>
        <topology evidence="1">Multi-pass membrane protein</topology>
    </subcellularLocation>
</comment>
<dbReference type="SMART" id="SM00175">
    <property type="entry name" value="RAB"/>
    <property type="match status" value="1"/>
</dbReference>
<dbReference type="PROSITE" id="PS00211">
    <property type="entry name" value="ABC_TRANSPORTER_1"/>
    <property type="match status" value="2"/>
</dbReference>
<feature type="transmembrane region" description="Helical" evidence="11">
    <location>
        <begin position="923"/>
        <end position="942"/>
    </location>
</feature>
<protein>
    <submittedName>
        <fullName evidence="14">Uncharacterized protein</fullName>
    </submittedName>
</protein>
<dbReference type="InterPro" id="IPR001806">
    <property type="entry name" value="Small_GTPase"/>
</dbReference>
<dbReference type="CDD" id="cd03249">
    <property type="entry name" value="ABC_MTABC3_MDL1_MDL2"/>
    <property type="match status" value="2"/>
</dbReference>
<dbReference type="SUPFAM" id="SSF52540">
    <property type="entry name" value="P-loop containing nucleoside triphosphate hydrolases"/>
    <property type="match status" value="3"/>
</dbReference>
<dbReference type="SMART" id="SM00173">
    <property type="entry name" value="RAS"/>
    <property type="match status" value="1"/>
</dbReference>
<evidence type="ECO:0000256" key="11">
    <source>
        <dbReference type="SAM" id="Phobius"/>
    </source>
</evidence>
<evidence type="ECO:0000256" key="10">
    <source>
        <dbReference type="SAM" id="MobiDB-lite"/>
    </source>
</evidence>
<comment type="similarity">
    <text evidence="2">Belongs to the ABC transporter superfamily. ABCB family. Multidrug resistance exporter (TC 3.A.1.201) subfamily.</text>
</comment>
<evidence type="ECO:0000313" key="15">
    <source>
        <dbReference type="Proteomes" id="UP001396334"/>
    </source>
</evidence>
<keyword evidence="4 11" id="KW-0812">Transmembrane</keyword>
<feature type="domain" description="ABC transporter" evidence="12">
    <location>
        <begin position="1098"/>
        <end position="1334"/>
    </location>
</feature>
<dbReference type="SMART" id="SM00174">
    <property type="entry name" value="RHO"/>
    <property type="match status" value="1"/>
</dbReference>
<feature type="transmembrane region" description="Helical" evidence="11">
    <location>
        <begin position="1037"/>
        <end position="1057"/>
    </location>
</feature>
<keyword evidence="9 11" id="KW-0472">Membrane</keyword>
<evidence type="ECO:0000256" key="2">
    <source>
        <dbReference type="ARBA" id="ARBA00007577"/>
    </source>
</evidence>
<dbReference type="PANTHER" id="PTHR43394:SF11">
    <property type="entry name" value="ATP-BINDING CASSETTE TRANSPORTER"/>
    <property type="match status" value="1"/>
</dbReference>
<dbReference type="EMBL" id="JBBPBN010000096">
    <property type="protein sequence ID" value="KAK8980433.1"/>
    <property type="molecule type" value="Genomic_DNA"/>
</dbReference>
<dbReference type="InterPro" id="IPR039421">
    <property type="entry name" value="Type_1_exporter"/>
</dbReference>
<dbReference type="SMART" id="SM00382">
    <property type="entry name" value="AAA"/>
    <property type="match status" value="2"/>
</dbReference>
<feature type="transmembrane region" description="Helical" evidence="11">
    <location>
        <begin position="899"/>
        <end position="916"/>
    </location>
</feature>
<evidence type="ECO:0000256" key="8">
    <source>
        <dbReference type="ARBA" id="ARBA00022989"/>
    </source>
</evidence>
<evidence type="ECO:0000259" key="13">
    <source>
        <dbReference type="PROSITE" id="PS50929"/>
    </source>
</evidence>
<evidence type="ECO:0000256" key="4">
    <source>
        <dbReference type="ARBA" id="ARBA00022692"/>
    </source>
</evidence>
<organism evidence="14 15">
    <name type="scientific">Hibiscus sabdariffa</name>
    <name type="common">roselle</name>
    <dbReference type="NCBI Taxonomy" id="183260"/>
    <lineage>
        <taxon>Eukaryota</taxon>
        <taxon>Viridiplantae</taxon>
        <taxon>Streptophyta</taxon>
        <taxon>Embryophyta</taxon>
        <taxon>Tracheophyta</taxon>
        <taxon>Spermatophyta</taxon>
        <taxon>Magnoliopsida</taxon>
        <taxon>eudicotyledons</taxon>
        <taxon>Gunneridae</taxon>
        <taxon>Pentapetalae</taxon>
        <taxon>rosids</taxon>
        <taxon>malvids</taxon>
        <taxon>Malvales</taxon>
        <taxon>Malvaceae</taxon>
        <taxon>Malvoideae</taxon>
        <taxon>Hibiscus</taxon>
    </lineage>
</organism>
<dbReference type="Pfam" id="PF00664">
    <property type="entry name" value="ABC_membrane"/>
    <property type="match status" value="2"/>
</dbReference>
<dbReference type="Gene3D" id="1.20.1560.10">
    <property type="entry name" value="ABC transporter type 1, transmembrane domain"/>
    <property type="match status" value="1"/>
</dbReference>
<dbReference type="PROSITE" id="PS51419">
    <property type="entry name" value="RAB"/>
    <property type="match status" value="1"/>
</dbReference>
<keyword evidence="7" id="KW-0067">ATP-binding</keyword>
<dbReference type="InterPro" id="IPR005225">
    <property type="entry name" value="Small_GTP-bd"/>
</dbReference>
<dbReference type="Pfam" id="PF00005">
    <property type="entry name" value="ABC_tran"/>
    <property type="match status" value="2"/>
</dbReference>
<evidence type="ECO:0000256" key="6">
    <source>
        <dbReference type="ARBA" id="ARBA00022741"/>
    </source>
</evidence>
<dbReference type="Gene3D" id="3.40.50.300">
    <property type="entry name" value="P-loop containing nucleotide triphosphate hydrolases"/>
    <property type="match status" value="3"/>
</dbReference>
<dbReference type="PROSITE" id="PS51420">
    <property type="entry name" value="RHO"/>
    <property type="match status" value="1"/>
</dbReference>
<keyword evidence="3" id="KW-0813">Transport</keyword>
<feature type="region of interest" description="Disordered" evidence="10">
    <location>
        <begin position="1481"/>
        <end position="1503"/>
    </location>
</feature>
<evidence type="ECO:0000256" key="1">
    <source>
        <dbReference type="ARBA" id="ARBA00004141"/>
    </source>
</evidence>
<feature type="domain" description="ABC transmembrane type-1" evidence="13">
    <location>
        <begin position="141"/>
        <end position="429"/>
    </location>
</feature>
<feature type="transmembrane region" description="Helical" evidence="11">
    <location>
        <begin position="138"/>
        <end position="165"/>
    </location>
</feature>
<dbReference type="CDD" id="cd04133">
    <property type="entry name" value="Rop_like"/>
    <property type="match status" value="1"/>
</dbReference>
<dbReference type="PROSITE" id="PS51421">
    <property type="entry name" value="RAS"/>
    <property type="match status" value="1"/>
</dbReference>
<keyword evidence="5" id="KW-0677">Repeat</keyword>